<dbReference type="AlphaFoldDB" id="A0A291M208"/>
<keyword evidence="6" id="KW-1185">Reference proteome</keyword>
<accession>A0A291M208</accession>
<dbReference type="InterPro" id="IPR037923">
    <property type="entry name" value="HTH-like"/>
</dbReference>
<dbReference type="InterPro" id="IPR009057">
    <property type="entry name" value="Homeodomain-like_sf"/>
</dbReference>
<dbReference type="OrthoDB" id="186587at2"/>
<dbReference type="EMBL" id="CP021404">
    <property type="protein sequence ID" value="ATI43043.1"/>
    <property type="molecule type" value="Genomic_DNA"/>
</dbReference>
<evidence type="ECO:0000256" key="3">
    <source>
        <dbReference type="ARBA" id="ARBA00023163"/>
    </source>
</evidence>
<dbReference type="Gene3D" id="1.10.10.60">
    <property type="entry name" value="Homeodomain-like"/>
    <property type="match status" value="2"/>
</dbReference>
<dbReference type="PANTHER" id="PTHR46796:SF2">
    <property type="entry name" value="TRANSCRIPTIONAL REGULATORY PROTEIN"/>
    <property type="match status" value="1"/>
</dbReference>
<evidence type="ECO:0000256" key="2">
    <source>
        <dbReference type="ARBA" id="ARBA00023125"/>
    </source>
</evidence>
<dbReference type="SUPFAM" id="SSF46689">
    <property type="entry name" value="Homeodomain-like"/>
    <property type="match status" value="2"/>
</dbReference>
<protein>
    <submittedName>
        <fullName evidence="5">AraC family transcriptional regulator</fullName>
    </submittedName>
</protein>
<name>A0A291M208_9RHOB</name>
<dbReference type="SUPFAM" id="SSF51215">
    <property type="entry name" value="Regulatory protein AraC"/>
    <property type="match status" value="1"/>
</dbReference>
<gene>
    <name evidence="5" type="ORF">CBW24_14205</name>
</gene>
<dbReference type="InterPro" id="IPR003313">
    <property type="entry name" value="AraC-bd"/>
</dbReference>
<dbReference type="Pfam" id="PF02311">
    <property type="entry name" value="AraC_binding"/>
    <property type="match status" value="1"/>
</dbReference>
<feature type="domain" description="HTH araC/xylS-type" evidence="4">
    <location>
        <begin position="179"/>
        <end position="277"/>
    </location>
</feature>
<dbReference type="SMART" id="SM00342">
    <property type="entry name" value="HTH_ARAC"/>
    <property type="match status" value="1"/>
</dbReference>
<evidence type="ECO:0000259" key="4">
    <source>
        <dbReference type="PROSITE" id="PS01124"/>
    </source>
</evidence>
<dbReference type="Proteomes" id="UP000219050">
    <property type="component" value="Chromosome"/>
</dbReference>
<dbReference type="PANTHER" id="PTHR46796">
    <property type="entry name" value="HTH-TYPE TRANSCRIPTIONAL ACTIVATOR RHAS-RELATED"/>
    <property type="match status" value="1"/>
</dbReference>
<dbReference type="InterPro" id="IPR050204">
    <property type="entry name" value="AraC_XylS_family_regulators"/>
</dbReference>
<evidence type="ECO:0000313" key="5">
    <source>
        <dbReference type="EMBL" id="ATI43043.1"/>
    </source>
</evidence>
<dbReference type="InterPro" id="IPR018060">
    <property type="entry name" value="HTH_AraC"/>
</dbReference>
<dbReference type="GO" id="GO:0043565">
    <property type="term" value="F:sequence-specific DNA binding"/>
    <property type="evidence" value="ECO:0007669"/>
    <property type="project" value="InterPro"/>
</dbReference>
<organism evidence="5 6">
    <name type="scientific">Pacificitalea manganoxidans</name>
    <dbReference type="NCBI Taxonomy" id="1411902"/>
    <lineage>
        <taxon>Bacteria</taxon>
        <taxon>Pseudomonadati</taxon>
        <taxon>Pseudomonadota</taxon>
        <taxon>Alphaproteobacteria</taxon>
        <taxon>Rhodobacterales</taxon>
        <taxon>Paracoccaceae</taxon>
        <taxon>Pacificitalea</taxon>
    </lineage>
</organism>
<reference evidence="5 6" key="1">
    <citation type="submission" date="2017-05" db="EMBL/GenBank/DDBJ databases">
        <title>Comparative genomic and metabolic analysis of manganese-oxidizing mechanisms in Celeribater manganoxidans DY25T: its adaption to the environment of polymetallic nodule.</title>
        <authorList>
            <person name="Wang X."/>
        </authorList>
    </citation>
    <scope>NUCLEOTIDE SEQUENCE [LARGE SCALE GENOMIC DNA]</scope>
    <source>
        <strain evidence="5 6">DY25</strain>
    </source>
</reference>
<keyword evidence="1" id="KW-0805">Transcription regulation</keyword>
<evidence type="ECO:0000256" key="1">
    <source>
        <dbReference type="ARBA" id="ARBA00023015"/>
    </source>
</evidence>
<keyword evidence="2" id="KW-0238">DNA-binding</keyword>
<dbReference type="GO" id="GO:0003700">
    <property type="term" value="F:DNA-binding transcription factor activity"/>
    <property type="evidence" value="ECO:0007669"/>
    <property type="project" value="InterPro"/>
</dbReference>
<evidence type="ECO:0000313" key="6">
    <source>
        <dbReference type="Proteomes" id="UP000219050"/>
    </source>
</evidence>
<keyword evidence="3" id="KW-0804">Transcription</keyword>
<sequence length="285" mass="31525">MSTALRIALGPFGRVALLDMDRPLVRHAHSQCHVLLKVEGHDSQFDVDGRKVDLTDESAVLINAWENHSYTHRPGQPPTVILALYIEPEWLSGFRSNWQASAAPGFFPLPGGAITPQMRNQAREIAEAMIQDPGDAAGHEALIGRLMISTLERMALWREPYPSIRNMAGRVGLPDRRISRALRVIREDPGAVPSMDWLSRESGLSRAHFFRLFEAGTGVSPRVYLNMVRLERAVAAVANEDRSFAAISHDLGFSVPAHFSRFFHDHAGSAPSTFRAVAGLRTASF</sequence>
<dbReference type="PROSITE" id="PS01124">
    <property type="entry name" value="HTH_ARAC_FAMILY_2"/>
    <property type="match status" value="1"/>
</dbReference>
<proteinExistence type="predicted"/>
<dbReference type="KEGG" id="cmag:CBW24_14205"/>
<dbReference type="Pfam" id="PF12833">
    <property type="entry name" value="HTH_18"/>
    <property type="match status" value="1"/>
</dbReference>